<evidence type="ECO:0000256" key="3">
    <source>
        <dbReference type="ARBA" id="ARBA00004910"/>
    </source>
</evidence>
<evidence type="ECO:0000313" key="16">
    <source>
        <dbReference type="Proteomes" id="UP001595904"/>
    </source>
</evidence>
<dbReference type="EC" id="1.1.1.193" evidence="7"/>
<organism evidence="15 16">
    <name type="scientific">Steroidobacter flavus</name>
    <dbReference type="NCBI Taxonomy" id="1842136"/>
    <lineage>
        <taxon>Bacteria</taxon>
        <taxon>Pseudomonadati</taxon>
        <taxon>Pseudomonadota</taxon>
        <taxon>Gammaproteobacteria</taxon>
        <taxon>Steroidobacterales</taxon>
        <taxon>Steroidobacteraceae</taxon>
        <taxon>Steroidobacter</taxon>
    </lineage>
</organism>
<keyword evidence="11 15" id="KW-0560">Oxidoreductase</keyword>
<dbReference type="InterPro" id="IPR004794">
    <property type="entry name" value="Eubact_RibD"/>
</dbReference>
<gene>
    <name evidence="15" type="primary">ribD</name>
    <name evidence="15" type="ORF">ACFPN2_36940</name>
</gene>
<dbReference type="RefSeq" id="WP_380606115.1">
    <property type="nucleotide sequence ID" value="NZ_JBHSDU010000015.1"/>
</dbReference>
<keyword evidence="12" id="KW-0511">Multifunctional enzyme</keyword>
<dbReference type="Gene3D" id="3.40.430.10">
    <property type="entry name" value="Dihydrofolate Reductase, subunit A"/>
    <property type="match status" value="1"/>
</dbReference>
<evidence type="ECO:0000256" key="8">
    <source>
        <dbReference type="ARBA" id="ARBA00019930"/>
    </source>
</evidence>
<dbReference type="Pfam" id="PF00383">
    <property type="entry name" value="dCMP_cyt_deam_1"/>
    <property type="match status" value="1"/>
</dbReference>
<dbReference type="EC" id="3.5.4.26" evidence="6"/>
<accession>A0ABV8T649</accession>
<dbReference type="InterPro" id="IPR002125">
    <property type="entry name" value="CMP_dCMP_dom"/>
</dbReference>
<dbReference type="InterPro" id="IPR024072">
    <property type="entry name" value="DHFR-like_dom_sf"/>
</dbReference>
<evidence type="ECO:0000256" key="7">
    <source>
        <dbReference type="ARBA" id="ARBA00013173"/>
    </source>
</evidence>
<dbReference type="CDD" id="cd01284">
    <property type="entry name" value="Riboflavin_deaminase-reductase"/>
    <property type="match status" value="1"/>
</dbReference>
<dbReference type="NCBIfam" id="TIGR00326">
    <property type="entry name" value="eubact_ribD"/>
    <property type="match status" value="1"/>
</dbReference>
<dbReference type="InterPro" id="IPR002734">
    <property type="entry name" value="RibDG_C"/>
</dbReference>
<name>A0ABV8T649_9GAMM</name>
<dbReference type="PANTHER" id="PTHR38011:SF7">
    <property type="entry name" value="2,5-DIAMINO-6-RIBOSYLAMINO-4(3H)-PYRIMIDINONE 5'-PHOSPHATE REDUCTASE"/>
    <property type="match status" value="1"/>
</dbReference>
<evidence type="ECO:0000256" key="5">
    <source>
        <dbReference type="ARBA" id="ARBA00007417"/>
    </source>
</evidence>
<comment type="caution">
    <text evidence="15">The sequence shown here is derived from an EMBL/GenBank/DDBJ whole genome shotgun (WGS) entry which is preliminary data.</text>
</comment>
<comment type="function">
    <text evidence="1">Converts 2,5-diamino-6-(ribosylamino)-4(3h)-pyrimidinone 5'-phosphate into 5-amino-6-(ribosylamino)-2,4(1h,3h)-pyrimidinedione 5'-phosphate.</text>
</comment>
<dbReference type="EMBL" id="JBHSDU010000015">
    <property type="protein sequence ID" value="MFC4314712.1"/>
    <property type="molecule type" value="Genomic_DNA"/>
</dbReference>
<keyword evidence="16" id="KW-1185">Reference proteome</keyword>
<evidence type="ECO:0000256" key="13">
    <source>
        <dbReference type="SAM" id="MobiDB-lite"/>
    </source>
</evidence>
<reference evidence="16" key="1">
    <citation type="journal article" date="2019" name="Int. J. Syst. Evol. Microbiol.">
        <title>The Global Catalogue of Microorganisms (GCM) 10K type strain sequencing project: providing services to taxonomists for standard genome sequencing and annotation.</title>
        <authorList>
            <consortium name="The Broad Institute Genomics Platform"/>
            <consortium name="The Broad Institute Genome Sequencing Center for Infectious Disease"/>
            <person name="Wu L."/>
            <person name="Ma J."/>
        </authorList>
    </citation>
    <scope>NUCLEOTIDE SEQUENCE [LARGE SCALE GENOMIC DNA]</scope>
    <source>
        <strain evidence="16">CGMCC 1.10759</strain>
    </source>
</reference>
<keyword evidence="15" id="KW-0378">Hydrolase</keyword>
<sequence>MFSAFDERMMLRAVELAALGRHTTQPNPCVGCIVTQGEQIVGEGWHRKWGEPHAEPLALQAAGAQTQGATVYVTLEPHSYQGRTPPCTDALIRAGVRRVVIGVLDANPKVSGDGVRQLEAAGVEVQVGLLAAACGELNLGFEKRMVTGRPRVIVKTAISLDGRIALANGQSKWITGAAAREDVQRLRSRMSAVMTGIDTVLADDPQLNVRDPSIDMLGRQPLRVVLDSKLRMPPSAAMLKLAGQTIVFTAAALNVPSNSLGVAGPTPAAAPGAPPSSQAISEVSAARSAGAAEGGPASAADQLRAVGAEVVVAAVDADGRIDLGFVMDELGRRMCNDVLVEAGPTLVGRIIELGLADEIIAYVAPVLLGPDARTMANLPALQALDQAQRYTMHAVDRIGDDVRLILRRRDAS</sequence>
<evidence type="ECO:0000256" key="1">
    <source>
        <dbReference type="ARBA" id="ARBA00002151"/>
    </source>
</evidence>
<dbReference type="GO" id="GO:0008703">
    <property type="term" value="F:5-amino-6-(5-phosphoribosylamino)uracil reductase activity"/>
    <property type="evidence" value="ECO:0007669"/>
    <property type="project" value="UniProtKB-EC"/>
</dbReference>
<dbReference type="InterPro" id="IPR050765">
    <property type="entry name" value="Riboflavin_Biosynth_HTPR"/>
</dbReference>
<dbReference type="SUPFAM" id="SSF53597">
    <property type="entry name" value="Dihydrofolate reductase-like"/>
    <property type="match status" value="1"/>
</dbReference>
<comment type="pathway">
    <text evidence="2">Cofactor biosynthesis; riboflavin biosynthesis; 5-amino-6-(D-ribitylamino)uracil from GTP: step 2/4.</text>
</comment>
<dbReference type="PANTHER" id="PTHR38011">
    <property type="entry name" value="DIHYDROFOLATE REDUCTASE FAMILY PROTEIN (AFU_ORTHOLOGUE AFUA_8G06820)"/>
    <property type="match status" value="1"/>
</dbReference>
<evidence type="ECO:0000256" key="2">
    <source>
        <dbReference type="ARBA" id="ARBA00004882"/>
    </source>
</evidence>
<dbReference type="GO" id="GO:0008835">
    <property type="term" value="F:diaminohydroxyphosphoribosylaminopyrimidine deaminase activity"/>
    <property type="evidence" value="ECO:0007669"/>
    <property type="project" value="UniProtKB-EC"/>
</dbReference>
<feature type="domain" description="CMP/dCMP-type deaminase" evidence="14">
    <location>
        <begin position="4"/>
        <end position="124"/>
    </location>
</feature>
<keyword evidence="9" id="KW-0686">Riboflavin biosynthesis</keyword>
<proteinExistence type="inferred from homology"/>
<comment type="similarity">
    <text evidence="5">In the C-terminal section; belongs to the HTP reductase family.</text>
</comment>
<dbReference type="Proteomes" id="UP001595904">
    <property type="component" value="Unassembled WGS sequence"/>
</dbReference>
<evidence type="ECO:0000256" key="4">
    <source>
        <dbReference type="ARBA" id="ARBA00005259"/>
    </source>
</evidence>
<evidence type="ECO:0000256" key="9">
    <source>
        <dbReference type="ARBA" id="ARBA00022619"/>
    </source>
</evidence>
<comment type="similarity">
    <text evidence="4">In the N-terminal section; belongs to the cytidine and deoxycytidylate deaminase family.</text>
</comment>
<evidence type="ECO:0000256" key="11">
    <source>
        <dbReference type="ARBA" id="ARBA00023002"/>
    </source>
</evidence>
<keyword evidence="10" id="KW-0521">NADP</keyword>
<comment type="pathway">
    <text evidence="3">Cofactor biosynthesis; riboflavin biosynthesis; 5-amino-6-(D-ribitylamino)uracil from GTP: step 3/4.</text>
</comment>
<evidence type="ECO:0000256" key="6">
    <source>
        <dbReference type="ARBA" id="ARBA00012766"/>
    </source>
</evidence>
<dbReference type="PROSITE" id="PS51747">
    <property type="entry name" value="CYT_DCMP_DEAMINASES_2"/>
    <property type="match status" value="1"/>
</dbReference>
<evidence type="ECO:0000256" key="12">
    <source>
        <dbReference type="ARBA" id="ARBA00023268"/>
    </source>
</evidence>
<dbReference type="Pfam" id="PF01872">
    <property type="entry name" value="RibD_C"/>
    <property type="match status" value="2"/>
</dbReference>
<dbReference type="InterPro" id="IPR016193">
    <property type="entry name" value="Cytidine_deaminase-like"/>
</dbReference>
<dbReference type="SUPFAM" id="SSF53927">
    <property type="entry name" value="Cytidine deaminase-like"/>
    <property type="match status" value="1"/>
</dbReference>
<dbReference type="PIRSF" id="PIRSF006769">
    <property type="entry name" value="RibD"/>
    <property type="match status" value="1"/>
</dbReference>
<dbReference type="Gene3D" id="3.40.140.10">
    <property type="entry name" value="Cytidine Deaminase, domain 2"/>
    <property type="match status" value="1"/>
</dbReference>
<feature type="region of interest" description="Disordered" evidence="13">
    <location>
        <begin position="265"/>
        <end position="287"/>
    </location>
</feature>
<protein>
    <recommendedName>
        <fullName evidence="8">Riboflavin biosynthesis protein RibD</fullName>
        <ecNumber evidence="7">1.1.1.193</ecNumber>
        <ecNumber evidence="6">3.5.4.26</ecNumber>
    </recommendedName>
</protein>
<evidence type="ECO:0000259" key="14">
    <source>
        <dbReference type="PROSITE" id="PS51747"/>
    </source>
</evidence>
<evidence type="ECO:0000313" key="15">
    <source>
        <dbReference type="EMBL" id="MFC4314712.1"/>
    </source>
</evidence>
<evidence type="ECO:0000256" key="10">
    <source>
        <dbReference type="ARBA" id="ARBA00022857"/>
    </source>
</evidence>